<keyword evidence="6" id="KW-0564">Palmitate</keyword>
<dbReference type="PANTHER" id="PTHR35789:SF1">
    <property type="entry name" value="SPORE GERMINATION PROTEIN B3"/>
    <property type="match status" value="1"/>
</dbReference>
<evidence type="ECO:0000256" key="6">
    <source>
        <dbReference type="ARBA" id="ARBA00023139"/>
    </source>
</evidence>
<organism evidence="11 12">
    <name type="scientific">Paenibacillus aurantiacus</name>
    <dbReference type="NCBI Taxonomy" id="1936118"/>
    <lineage>
        <taxon>Bacteria</taxon>
        <taxon>Bacillati</taxon>
        <taxon>Bacillota</taxon>
        <taxon>Bacilli</taxon>
        <taxon>Bacillales</taxon>
        <taxon>Paenibacillaceae</taxon>
        <taxon>Paenibacillus</taxon>
    </lineage>
</organism>
<evidence type="ECO:0000256" key="7">
    <source>
        <dbReference type="ARBA" id="ARBA00023288"/>
    </source>
</evidence>
<evidence type="ECO:0000313" key="11">
    <source>
        <dbReference type="EMBL" id="MFB9328804.1"/>
    </source>
</evidence>
<evidence type="ECO:0000256" key="1">
    <source>
        <dbReference type="ARBA" id="ARBA00004635"/>
    </source>
</evidence>
<keyword evidence="3" id="KW-0309">Germination</keyword>
<dbReference type="Pfam" id="PF25198">
    <property type="entry name" value="Spore_GerAC_N"/>
    <property type="match status" value="1"/>
</dbReference>
<evidence type="ECO:0000259" key="10">
    <source>
        <dbReference type="Pfam" id="PF25198"/>
    </source>
</evidence>
<feature type="chain" id="PRO_5046948326" evidence="8">
    <location>
        <begin position="23"/>
        <end position="378"/>
    </location>
</feature>
<sequence>MRTMRFLRLPLLALTCAALLLAGCRDEKIIERMGFTRTVALDLPDGEEDKTKLKVTISIPKSEPANARIVLTTIAQSNKEARIMFSRQNNRQIVSGQLRAVLFGEQLAKDGLWKNIDTFVRDPSIGSKVNVIVVNGNANALLQRNYKQFPSTGEYIEDLVRTERGATEIPLSNLHTFTRDYFDDGIDPVAPLIKEGKEALALDGIALFRDDVFVMRVEPQKSLLFNFMHKNFVTGEVVMALPIQEGEQQRIMLSFVASNRKIKIRHAKTIRGGEDIQVHFHLKIRGEVLEYHGKLNLQKTPDQKELEKRMKAYVESETMHLLEKMQQLRIDPLGIGQHVRNRMTFAQWKKLDWREMIPDLKIRVTADVKIKDIGKLQS</sequence>
<feature type="signal peptide" evidence="8">
    <location>
        <begin position="1"/>
        <end position="22"/>
    </location>
</feature>
<comment type="similarity">
    <text evidence="2">Belongs to the GerABKC lipoprotein family.</text>
</comment>
<comment type="caution">
    <text evidence="11">The sequence shown here is derived from an EMBL/GenBank/DDBJ whole genome shotgun (WGS) entry which is preliminary data.</text>
</comment>
<gene>
    <name evidence="11" type="ORF">ACFFSY_22945</name>
</gene>
<feature type="domain" description="Spore germination protein N-terminal" evidence="10">
    <location>
        <begin position="26"/>
        <end position="194"/>
    </location>
</feature>
<dbReference type="EMBL" id="JBHMDO010000035">
    <property type="protein sequence ID" value="MFB9328804.1"/>
    <property type="molecule type" value="Genomic_DNA"/>
</dbReference>
<keyword evidence="5" id="KW-0472">Membrane</keyword>
<keyword evidence="12" id="KW-1185">Reference proteome</keyword>
<evidence type="ECO:0000256" key="2">
    <source>
        <dbReference type="ARBA" id="ARBA00007886"/>
    </source>
</evidence>
<evidence type="ECO:0000259" key="9">
    <source>
        <dbReference type="Pfam" id="PF05504"/>
    </source>
</evidence>
<proteinExistence type="inferred from homology"/>
<dbReference type="Proteomes" id="UP001589747">
    <property type="component" value="Unassembled WGS sequence"/>
</dbReference>
<protein>
    <submittedName>
        <fullName evidence="11">Ger(X)C family spore germination protein</fullName>
    </submittedName>
</protein>
<keyword evidence="7" id="KW-0449">Lipoprotein</keyword>
<feature type="domain" description="Spore germination GerAC-like C-terminal" evidence="9">
    <location>
        <begin position="203"/>
        <end position="374"/>
    </location>
</feature>
<evidence type="ECO:0000256" key="8">
    <source>
        <dbReference type="SAM" id="SignalP"/>
    </source>
</evidence>
<dbReference type="PANTHER" id="PTHR35789">
    <property type="entry name" value="SPORE GERMINATION PROTEIN B3"/>
    <property type="match status" value="1"/>
</dbReference>
<dbReference type="Gene3D" id="3.30.300.210">
    <property type="entry name" value="Nutrient germinant receptor protein C, domain 3"/>
    <property type="match status" value="1"/>
</dbReference>
<evidence type="ECO:0000256" key="3">
    <source>
        <dbReference type="ARBA" id="ARBA00022544"/>
    </source>
</evidence>
<dbReference type="InterPro" id="IPR038501">
    <property type="entry name" value="Spore_GerAC_C_sf"/>
</dbReference>
<comment type="subcellular location">
    <subcellularLocation>
        <location evidence="1">Membrane</location>
        <topology evidence="1">Lipid-anchor</topology>
    </subcellularLocation>
</comment>
<name>A0ABV5KUC5_9BACL</name>
<dbReference type="InterPro" id="IPR008844">
    <property type="entry name" value="Spore_GerAC-like"/>
</dbReference>
<dbReference type="InterPro" id="IPR057336">
    <property type="entry name" value="GerAC_N"/>
</dbReference>
<dbReference type="RefSeq" id="WP_377498472.1">
    <property type="nucleotide sequence ID" value="NZ_JBHMDO010000035.1"/>
</dbReference>
<dbReference type="PROSITE" id="PS51257">
    <property type="entry name" value="PROKAR_LIPOPROTEIN"/>
    <property type="match status" value="1"/>
</dbReference>
<dbReference type="Pfam" id="PF05504">
    <property type="entry name" value="Spore_GerAC"/>
    <property type="match status" value="1"/>
</dbReference>
<dbReference type="NCBIfam" id="TIGR02887">
    <property type="entry name" value="spore_ger_x_C"/>
    <property type="match status" value="1"/>
</dbReference>
<reference evidence="11 12" key="1">
    <citation type="submission" date="2024-09" db="EMBL/GenBank/DDBJ databases">
        <authorList>
            <person name="Sun Q."/>
            <person name="Mori K."/>
        </authorList>
    </citation>
    <scope>NUCLEOTIDE SEQUENCE [LARGE SCALE GENOMIC DNA]</scope>
    <source>
        <strain evidence="11 12">TISTR 2452</strain>
    </source>
</reference>
<keyword evidence="4 8" id="KW-0732">Signal</keyword>
<accession>A0ABV5KUC5</accession>
<evidence type="ECO:0000256" key="4">
    <source>
        <dbReference type="ARBA" id="ARBA00022729"/>
    </source>
</evidence>
<evidence type="ECO:0000256" key="5">
    <source>
        <dbReference type="ARBA" id="ARBA00023136"/>
    </source>
</evidence>
<evidence type="ECO:0000313" key="12">
    <source>
        <dbReference type="Proteomes" id="UP001589747"/>
    </source>
</evidence>
<dbReference type="InterPro" id="IPR046953">
    <property type="entry name" value="Spore_GerAC-like_C"/>
</dbReference>